<gene>
    <name evidence="2" type="ORF">F7R91_39960</name>
</gene>
<protein>
    <submittedName>
        <fullName evidence="2">Uncharacterized protein</fullName>
    </submittedName>
</protein>
<evidence type="ECO:0000313" key="3">
    <source>
        <dbReference type="Proteomes" id="UP000442707"/>
    </source>
</evidence>
<keyword evidence="3" id="KW-1185">Reference proteome</keyword>
<keyword evidence="1" id="KW-0812">Transmembrane</keyword>
<keyword evidence="1" id="KW-0472">Membrane</keyword>
<comment type="caution">
    <text evidence="2">The sequence shown here is derived from an EMBL/GenBank/DDBJ whole genome shotgun (WGS) entry which is preliminary data.</text>
</comment>
<dbReference type="Proteomes" id="UP000442707">
    <property type="component" value="Unassembled WGS sequence"/>
</dbReference>
<evidence type="ECO:0000256" key="1">
    <source>
        <dbReference type="SAM" id="Phobius"/>
    </source>
</evidence>
<organism evidence="2 3">
    <name type="scientific">Streptomyces luteolifulvus</name>
    <dbReference type="NCBI Taxonomy" id="2615112"/>
    <lineage>
        <taxon>Bacteria</taxon>
        <taxon>Bacillati</taxon>
        <taxon>Actinomycetota</taxon>
        <taxon>Actinomycetes</taxon>
        <taxon>Kitasatosporales</taxon>
        <taxon>Streptomycetaceae</taxon>
        <taxon>Streptomyces</taxon>
    </lineage>
</organism>
<dbReference type="AlphaFoldDB" id="A0A6H9UN63"/>
<reference evidence="2 3" key="1">
    <citation type="submission" date="2019-09" db="EMBL/GenBank/DDBJ databases">
        <title>Screening of Novel Bioactive Compounds from Soil-Associated.</title>
        <authorList>
            <person name="Zhao S."/>
        </authorList>
    </citation>
    <scope>NUCLEOTIDE SEQUENCE [LARGE SCALE GENOMIC DNA]</scope>
    <source>
        <strain evidence="2 3">HIT-DPA4</strain>
    </source>
</reference>
<name>A0A6H9UN63_9ACTN</name>
<dbReference type="RefSeq" id="WP_150958552.1">
    <property type="nucleotide sequence ID" value="NZ_VZRB01000061.1"/>
</dbReference>
<accession>A0A6H9UN63</accession>
<keyword evidence="1" id="KW-1133">Transmembrane helix</keyword>
<feature type="transmembrane region" description="Helical" evidence="1">
    <location>
        <begin position="37"/>
        <end position="55"/>
    </location>
</feature>
<evidence type="ECO:0000313" key="2">
    <source>
        <dbReference type="EMBL" id="KAB1139462.1"/>
    </source>
</evidence>
<dbReference type="EMBL" id="VZRB01000061">
    <property type="protein sequence ID" value="KAB1139462.1"/>
    <property type="molecule type" value="Genomic_DNA"/>
</dbReference>
<sequence>MALGLAFLLSLLMVIMWLPYRHDYFFEATPEVMDRIGPLLLPTLILYLTGGYLLTARHSARERFEERRRQLDHELQMASRQAELLAHGDSRQAQM</sequence>
<proteinExistence type="predicted"/>